<dbReference type="AlphaFoldDB" id="A0A6J1C5T9"/>
<dbReference type="Proteomes" id="UP000504603">
    <property type="component" value="Unplaced"/>
</dbReference>
<feature type="region of interest" description="Disordered" evidence="1">
    <location>
        <begin position="612"/>
        <end position="670"/>
    </location>
</feature>
<keyword evidence="2" id="KW-1185">Reference proteome</keyword>
<dbReference type="PANTHER" id="PTHR36723">
    <property type="entry name" value="F22C12.19"/>
    <property type="match status" value="1"/>
</dbReference>
<name>A0A6J1C5T9_MOMCH</name>
<feature type="region of interest" description="Disordered" evidence="1">
    <location>
        <begin position="74"/>
        <end position="106"/>
    </location>
</feature>
<dbReference type="RefSeq" id="XP_022136557.1">
    <property type="nucleotide sequence ID" value="XM_022280865.1"/>
</dbReference>
<feature type="compositionally biased region" description="Basic and acidic residues" evidence="1">
    <location>
        <begin position="632"/>
        <end position="642"/>
    </location>
</feature>
<sequence>MDAVELTYPVDVAAPKLMGPDGSVRTGVTIEEVELCESDRVSAPPSYSFQHFSSYGSQKAGTSSINDVGSVSLDKIPDGAVSKDGEGTSEDLESRNKRSLLFTSSPGVQQRKSLKVSRSSSSSLCSKRPRVVRLEDSLFLSGADDVKDTSDKLGSYLKKCSSHETEKAQLLKQKSSLSSKRGDKRNLKVSLKTKFDSLSINAGNGSAAAGSSFLALYGLKSDVHDFTKLVDDPPLNDLLDGSYDSASLSIDKGKKDTNVNECFLQSVRKACSVLQLPWPVHPQNIAESEGCSNSKPSTSIVSYVSSMEEGVNFDVKEPIATDSPSLNKVRDACSNSETLTNPLDFKLYKPDDMFVKMGLPLPKDLESLLQDASKSSVSSSKNVTDLRSAKQQSRRAMLQPFPWSHSFNGHSKSNSDSSKFSANRTTCPGRWWRIGNFSSIPSATADCFTKDLESLTFNQSLFPSTMRVVGPDDRRSSSVSVNHHQCGWDSLSSAICSKASSVLVESRGKTNYEANDQQCPKVIAAAKTLYDIATYAASRQNIDGIVRWPKKPSQKSMRARKLKSEETEELYAAPTYGLWSDNPFKSEGHMHSSKKPKLGTTESRRDLAHTNCRRGPLNWATPRSSRSSPSKFVRDSASDAKHSTSGIVKPSSMMPPPATTLLCKGGEGQQKTRKLMLMDWKRGGGTG</sequence>
<protein>
    <submittedName>
        <fullName evidence="3">Uncharacterized protein LOC111008234</fullName>
    </submittedName>
</protein>
<dbReference type="PANTHER" id="PTHR36723:SF1">
    <property type="entry name" value="F22C12.19"/>
    <property type="match status" value="1"/>
</dbReference>
<dbReference type="OrthoDB" id="755659at2759"/>
<feature type="compositionally biased region" description="Low complexity" evidence="1">
    <location>
        <begin position="406"/>
        <end position="421"/>
    </location>
</feature>
<evidence type="ECO:0000313" key="3">
    <source>
        <dbReference type="RefSeq" id="XP_022136557.1"/>
    </source>
</evidence>
<feature type="compositionally biased region" description="Basic and acidic residues" evidence="1">
    <location>
        <begin position="75"/>
        <end position="96"/>
    </location>
</feature>
<gene>
    <name evidence="3" type="primary">LOC111008234</name>
</gene>
<reference evidence="3" key="1">
    <citation type="submission" date="2025-08" db="UniProtKB">
        <authorList>
            <consortium name="RefSeq"/>
        </authorList>
    </citation>
    <scope>IDENTIFICATION</scope>
    <source>
        <strain evidence="3">OHB3-1</strain>
    </source>
</reference>
<evidence type="ECO:0000256" key="1">
    <source>
        <dbReference type="SAM" id="MobiDB-lite"/>
    </source>
</evidence>
<organism evidence="2 3">
    <name type="scientific">Momordica charantia</name>
    <name type="common">Bitter gourd</name>
    <name type="synonym">Balsam pear</name>
    <dbReference type="NCBI Taxonomy" id="3673"/>
    <lineage>
        <taxon>Eukaryota</taxon>
        <taxon>Viridiplantae</taxon>
        <taxon>Streptophyta</taxon>
        <taxon>Embryophyta</taxon>
        <taxon>Tracheophyta</taxon>
        <taxon>Spermatophyta</taxon>
        <taxon>Magnoliopsida</taxon>
        <taxon>eudicotyledons</taxon>
        <taxon>Gunneridae</taxon>
        <taxon>Pentapetalae</taxon>
        <taxon>rosids</taxon>
        <taxon>fabids</taxon>
        <taxon>Cucurbitales</taxon>
        <taxon>Cucurbitaceae</taxon>
        <taxon>Momordiceae</taxon>
        <taxon>Momordica</taxon>
    </lineage>
</organism>
<proteinExistence type="predicted"/>
<feature type="region of interest" description="Disordered" evidence="1">
    <location>
        <begin position="401"/>
        <end position="422"/>
    </location>
</feature>
<dbReference type="GeneID" id="111008234"/>
<feature type="compositionally biased region" description="Polar residues" evidence="1">
    <location>
        <begin position="621"/>
        <end position="630"/>
    </location>
</feature>
<dbReference type="KEGG" id="mcha:111008234"/>
<accession>A0A6J1C5T9</accession>
<evidence type="ECO:0000313" key="2">
    <source>
        <dbReference type="Proteomes" id="UP000504603"/>
    </source>
</evidence>